<keyword evidence="10" id="KW-0573">Peptidoglycan synthesis</keyword>
<evidence type="ECO:0000256" key="11">
    <source>
        <dbReference type="ARBA" id="ARBA00023268"/>
    </source>
</evidence>
<dbReference type="InterPro" id="IPR005835">
    <property type="entry name" value="NTP_transferase_dom"/>
</dbReference>
<comment type="catalytic activity">
    <reaction evidence="15">
        <text>N-acetyl-alpha-D-glucosamine 1-phosphate + UTP + H(+) = UDP-N-acetyl-alpha-D-glucosamine + diphosphate</text>
        <dbReference type="Rhea" id="RHEA:13509"/>
        <dbReference type="ChEBI" id="CHEBI:15378"/>
        <dbReference type="ChEBI" id="CHEBI:33019"/>
        <dbReference type="ChEBI" id="CHEBI:46398"/>
        <dbReference type="ChEBI" id="CHEBI:57705"/>
        <dbReference type="ChEBI" id="CHEBI:57776"/>
        <dbReference type="EC" id="2.7.7.23"/>
    </reaction>
</comment>
<evidence type="ECO:0000256" key="13">
    <source>
        <dbReference type="ARBA" id="ARBA00023316"/>
    </source>
</evidence>
<dbReference type="GO" id="GO:0019134">
    <property type="term" value="F:glucosamine-1-phosphate N-acetyltransferase activity"/>
    <property type="evidence" value="ECO:0007669"/>
    <property type="project" value="UniProtKB-EC"/>
</dbReference>
<keyword evidence="6" id="KW-0548">Nucleotidyltransferase</keyword>
<dbReference type="GO" id="GO:0003977">
    <property type="term" value="F:UDP-N-acetylglucosamine diphosphorylase activity"/>
    <property type="evidence" value="ECO:0007669"/>
    <property type="project" value="UniProtKB-EC"/>
</dbReference>
<dbReference type="EMBL" id="VUMN01000014">
    <property type="protein sequence ID" value="MSS58639.1"/>
    <property type="molecule type" value="Genomic_DNA"/>
</dbReference>
<comment type="catalytic activity">
    <reaction evidence="14">
        <text>alpha-D-glucosamine 1-phosphate + acetyl-CoA = N-acetyl-alpha-D-glucosamine 1-phosphate + CoA + H(+)</text>
        <dbReference type="Rhea" id="RHEA:13725"/>
        <dbReference type="ChEBI" id="CHEBI:15378"/>
        <dbReference type="ChEBI" id="CHEBI:57287"/>
        <dbReference type="ChEBI" id="CHEBI:57288"/>
        <dbReference type="ChEBI" id="CHEBI:57776"/>
        <dbReference type="ChEBI" id="CHEBI:58516"/>
        <dbReference type="EC" id="2.3.1.157"/>
    </reaction>
</comment>
<evidence type="ECO:0000256" key="4">
    <source>
        <dbReference type="ARBA" id="ARBA00022490"/>
    </source>
</evidence>
<keyword evidence="8" id="KW-0460">Magnesium</keyword>
<dbReference type="InterPro" id="IPR050065">
    <property type="entry name" value="GlmU-like"/>
</dbReference>
<evidence type="ECO:0000256" key="1">
    <source>
        <dbReference type="ARBA" id="ARBA00001946"/>
    </source>
</evidence>
<evidence type="ECO:0000259" key="17">
    <source>
        <dbReference type="Pfam" id="PF00483"/>
    </source>
</evidence>
<evidence type="ECO:0000256" key="8">
    <source>
        <dbReference type="ARBA" id="ARBA00022842"/>
    </source>
</evidence>
<dbReference type="GO" id="GO:0008360">
    <property type="term" value="P:regulation of cell shape"/>
    <property type="evidence" value="ECO:0007669"/>
    <property type="project" value="UniProtKB-KW"/>
</dbReference>
<evidence type="ECO:0000256" key="12">
    <source>
        <dbReference type="ARBA" id="ARBA00023315"/>
    </source>
</evidence>
<evidence type="ECO:0000256" key="6">
    <source>
        <dbReference type="ARBA" id="ARBA00022695"/>
    </source>
</evidence>
<dbReference type="InterPro" id="IPR029044">
    <property type="entry name" value="Nucleotide-diphossugar_trans"/>
</dbReference>
<evidence type="ECO:0000256" key="16">
    <source>
        <dbReference type="ARBA" id="ARBA00049628"/>
    </source>
</evidence>
<evidence type="ECO:0000256" key="7">
    <source>
        <dbReference type="ARBA" id="ARBA00022723"/>
    </source>
</evidence>
<evidence type="ECO:0000256" key="2">
    <source>
        <dbReference type="ARBA" id="ARBA00005166"/>
    </source>
</evidence>
<dbReference type="RefSeq" id="WP_154504482.1">
    <property type="nucleotide sequence ID" value="NZ_VUMN01000014.1"/>
</dbReference>
<keyword evidence="11" id="KW-0511">Multifunctional enzyme</keyword>
<proteinExistence type="predicted"/>
<evidence type="ECO:0000313" key="19">
    <source>
        <dbReference type="Proteomes" id="UP000461880"/>
    </source>
</evidence>
<evidence type="ECO:0000256" key="5">
    <source>
        <dbReference type="ARBA" id="ARBA00022679"/>
    </source>
</evidence>
<dbReference type="GO" id="GO:0009252">
    <property type="term" value="P:peptidoglycan biosynthetic process"/>
    <property type="evidence" value="ECO:0007669"/>
    <property type="project" value="UniProtKB-KW"/>
</dbReference>
<reference evidence="18 19" key="1">
    <citation type="submission" date="2019-08" db="EMBL/GenBank/DDBJ databases">
        <title>In-depth cultivation of the pig gut microbiome towards novel bacterial diversity and tailored functional studies.</title>
        <authorList>
            <person name="Wylensek D."/>
            <person name="Hitch T.C.A."/>
            <person name="Clavel T."/>
        </authorList>
    </citation>
    <scope>NUCLEOTIDE SEQUENCE [LARGE SCALE GENOMIC DNA]</scope>
    <source>
        <strain evidence="18 19">Oil+RF-744-GAM-WT-6</strain>
    </source>
</reference>
<dbReference type="SUPFAM" id="SSF51161">
    <property type="entry name" value="Trimeric LpxA-like enzymes"/>
    <property type="match status" value="1"/>
</dbReference>
<comment type="function">
    <text evidence="16">Catalyzes the last two sequential reactions in the de novo biosynthetic pathway for UDP-N-acetylglucosamine (UDP-GlcNAc). The C-terminal domain catalyzes the transfer of acetyl group from acetyl coenzyme A to glucosamine-1-phosphate (GlcN-1-P) to produce N-acetylglucosamine-1-phosphate (GlcNAc-1-P), which is converted into UDP-GlcNAc by the transfer of uridine 5-monophosphate (from uridine 5-triphosphate), a reaction catalyzed by the N-terminal domain.</text>
</comment>
<evidence type="ECO:0000256" key="3">
    <source>
        <dbReference type="ARBA" id="ARBA00005208"/>
    </source>
</evidence>
<dbReference type="Proteomes" id="UP000461880">
    <property type="component" value="Unassembled WGS sequence"/>
</dbReference>
<comment type="pathway">
    <text evidence="3">Nucleotide-sugar biosynthesis; UDP-N-acetyl-alpha-D-glucosamine biosynthesis; UDP-N-acetyl-alpha-D-glucosamine from N-acetyl-alpha-D-glucosamine 1-phosphate: step 1/1.</text>
</comment>
<keyword evidence="5 18" id="KW-0808">Transferase</keyword>
<protein>
    <submittedName>
        <fullName evidence="18">NTP transferase domain-containing protein</fullName>
    </submittedName>
</protein>
<accession>A0A7X2TFE1</accession>
<name>A0A7X2TFE1_9FIRM</name>
<keyword evidence="7" id="KW-0479">Metal-binding</keyword>
<evidence type="ECO:0000256" key="10">
    <source>
        <dbReference type="ARBA" id="ARBA00022984"/>
    </source>
</evidence>
<evidence type="ECO:0000256" key="15">
    <source>
        <dbReference type="ARBA" id="ARBA00048493"/>
    </source>
</evidence>
<dbReference type="GO" id="GO:0046872">
    <property type="term" value="F:metal ion binding"/>
    <property type="evidence" value="ECO:0007669"/>
    <property type="project" value="UniProtKB-KW"/>
</dbReference>
<dbReference type="Pfam" id="PF00483">
    <property type="entry name" value="NTP_transferase"/>
    <property type="match status" value="1"/>
</dbReference>
<dbReference type="PANTHER" id="PTHR43584:SF3">
    <property type="entry name" value="BIFUNCTIONAL PROTEIN GLMU"/>
    <property type="match status" value="1"/>
</dbReference>
<comment type="cofactor">
    <cofactor evidence="1">
        <name>Mg(2+)</name>
        <dbReference type="ChEBI" id="CHEBI:18420"/>
    </cofactor>
</comment>
<evidence type="ECO:0000256" key="9">
    <source>
        <dbReference type="ARBA" id="ARBA00022960"/>
    </source>
</evidence>
<keyword evidence="12" id="KW-0012">Acyltransferase</keyword>
<evidence type="ECO:0000313" key="18">
    <source>
        <dbReference type="EMBL" id="MSS58639.1"/>
    </source>
</evidence>
<keyword evidence="9" id="KW-0133">Cell shape</keyword>
<sequence length="313" mass="34504">MKNAIILAAGKGTRMKSDLPKVLHQVLKVPMVQLILNSLKEAGAERIITVTGYRHELVEQALAGQCEFALQDPQLGTGHAVMQARQLEHETGTVLVVNGDAAVIQPETLKRLYEAVEHADMAVLTVSLENPSAYGRVIRKADGTVEKIVEFKDCTEAEKQVHEINTGIYAFRTEKLEAGLKEIRNDNAQHEYYITDLVEIFRNHGWKVNAVAAENPEEVQGVNDCAELAAASKWLRKQINAKWMKAGVQMMDPDTAYIGPEVTFGHDVILHPCVELYGKTTVGNNVEIGMGTSLTDAEIPDFTKLGTVDKKAF</sequence>
<organism evidence="18 19">
    <name type="scientific">Stecheria intestinalis</name>
    <dbReference type="NCBI Taxonomy" id="2606630"/>
    <lineage>
        <taxon>Bacteria</taxon>
        <taxon>Bacillati</taxon>
        <taxon>Bacillota</taxon>
        <taxon>Erysipelotrichia</taxon>
        <taxon>Erysipelotrichales</taxon>
        <taxon>Erysipelotrichaceae</taxon>
        <taxon>Stecheria</taxon>
    </lineage>
</organism>
<dbReference type="GO" id="GO:0071555">
    <property type="term" value="P:cell wall organization"/>
    <property type="evidence" value="ECO:0007669"/>
    <property type="project" value="UniProtKB-KW"/>
</dbReference>
<comment type="caution">
    <text evidence="18">The sequence shown here is derived from an EMBL/GenBank/DDBJ whole genome shotgun (WGS) entry which is preliminary data.</text>
</comment>
<keyword evidence="4" id="KW-0963">Cytoplasm</keyword>
<keyword evidence="13" id="KW-0961">Cell wall biogenesis/degradation</keyword>
<dbReference type="AlphaFoldDB" id="A0A7X2TFE1"/>
<feature type="domain" description="Nucleotidyl transferase" evidence="17">
    <location>
        <begin position="4"/>
        <end position="206"/>
    </location>
</feature>
<dbReference type="Gene3D" id="2.160.10.10">
    <property type="entry name" value="Hexapeptide repeat proteins"/>
    <property type="match status" value="1"/>
</dbReference>
<dbReference type="PANTHER" id="PTHR43584">
    <property type="entry name" value="NUCLEOTIDYL TRANSFERASE"/>
    <property type="match status" value="1"/>
</dbReference>
<dbReference type="Gene3D" id="3.90.550.10">
    <property type="entry name" value="Spore Coat Polysaccharide Biosynthesis Protein SpsA, Chain A"/>
    <property type="match status" value="1"/>
</dbReference>
<dbReference type="CDD" id="cd02540">
    <property type="entry name" value="GT2_GlmU_N_bac"/>
    <property type="match status" value="1"/>
</dbReference>
<evidence type="ECO:0000256" key="14">
    <source>
        <dbReference type="ARBA" id="ARBA00048247"/>
    </source>
</evidence>
<dbReference type="SUPFAM" id="SSF53448">
    <property type="entry name" value="Nucleotide-diphospho-sugar transferases"/>
    <property type="match status" value="1"/>
</dbReference>
<dbReference type="InterPro" id="IPR011004">
    <property type="entry name" value="Trimer_LpxA-like_sf"/>
</dbReference>
<keyword evidence="19" id="KW-1185">Reference proteome</keyword>
<gene>
    <name evidence="18" type="ORF">FYJ51_06940</name>
</gene>
<comment type="pathway">
    <text evidence="2">Nucleotide-sugar biosynthesis; UDP-N-acetyl-alpha-D-glucosamine biosynthesis; N-acetyl-alpha-D-glucosamine 1-phosphate from alpha-D-glucosamine 6-phosphate (route II): step 2/2.</text>
</comment>